<evidence type="ECO:0000259" key="1">
    <source>
        <dbReference type="Pfam" id="PF13648"/>
    </source>
</evidence>
<gene>
    <name evidence="2" type="ORF">LGH74_01255</name>
</gene>
<dbReference type="RefSeq" id="WP_226170678.1">
    <property type="nucleotide sequence ID" value="NZ_JAJADR010000001.1"/>
</dbReference>
<organism evidence="2 3">
    <name type="scientific">Hymenobacter lucidus</name>
    <dbReference type="NCBI Taxonomy" id="2880930"/>
    <lineage>
        <taxon>Bacteria</taxon>
        <taxon>Pseudomonadati</taxon>
        <taxon>Bacteroidota</taxon>
        <taxon>Cytophagia</taxon>
        <taxon>Cytophagales</taxon>
        <taxon>Hymenobacteraceae</taxon>
        <taxon>Hymenobacter</taxon>
    </lineage>
</organism>
<proteinExistence type="predicted"/>
<dbReference type="Gene3D" id="2.40.128.540">
    <property type="entry name" value="Domain of unknown function DUF4822"/>
    <property type="match status" value="1"/>
</dbReference>
<feature type="domain" description="Lipocalin-like" evidence="1">
    <location>
        <begin position="45"/>
        <end position="135"/>
    </location>
</feature>
<dbReference type="EMBL" id="JAJADR010000001">
    <property type="protein sequence ID" value="MCB2406591.1"/>
    <property type="molecule type" value="Genomic_DNA"/>
</dbReference>
<name>A0ABS8AMT0_9BACT</name>
<accession>A0ABS8AMT0</accession>
<dbReference type="InterPro" id="IPR024311">
    <property type="entry name" value="Lipocalin-like"/>
</dbReference>
<keyword evidence="3" id="KW-1185">Reference proteome</keyword>
<reference evidence="2" key="1">
    <citation type="submission" date="2021-10" db="EMBL/GenBank/DDBJ databases">
        <authorList>
            <person name="Dean J.D."/>
            <person name="Kim M.K."/>
            <person name="Newey C.N."/>
            <person name="Stoker T.S."/>
            <person name="Thompson D.W."/>
            <person name="Grose J.H."/>
        </authorList>
    </citation>
    <scope>NUCLEOTIDE SEQUENCE</scope>
    <source>
        <strain evidence="2">BT178</strain>
    </source>
</reference>
<dbReference type="Pfam" id="PF13648">
    <property type="entry name" value="Lipocalin_4"/>
    <property type="match status" value="1"/>
</dbReference>
<evidence type="ECO:0000313" key="2">
    <source>
        <dbReference type="EMBL" id="MCB2406591.1"/>
    </source>
</evidence>
<evidence type="ECO:0000313" key="3">
    <source>
        <dbReference type="Proteomes" id="UP001165296"/>
    </source>
</evidence>
<protein>
    <submittedName>
        <fullName evidence="2">Lipocalin family protein</fullName>
    </submittedName>
</protein>
<dbReference type="Proteomes" id="UP001165296">
    <property type="component" value="Unassembled WGS sequence"/>
</dbReference>
<sequence>MPLPTYLKHIGLLVLLGTGLFVAWEKVGLLAAPVRRTSLLANTSWRWVSWTEKTGRQASKERILPCMQDDVIRFEQADEQHRYFESSGSLNCGRQESHNLQGQWQVSNDGQTLTITGGNTTFENNWQIQELTASRVKLAYRTTTSQGPFIMIVTFLKR</sequence>
<comment type="caution">
    <text evidence="2">The sequence shown here is derived from an EMBL/GenBank/DDBJ whole genome shotgun (WGS) entry which is preliminary data.</text>
</comment>